<organism evidence="3 4">
    <name type="scientific">Agrocybe pediades</name>
    <dbReference type="NCBI Taxonomy" id="84607"/>
    <lineage>
        <taxon>Eukaryota</taxon>
        <taxon>Fungi</taxon>
        <taxon>Dikarya</taxon>
        <taxon>Basidiomycota</taxon>
        <taxon>Agaricomycotina</taxon>
        <taxon>Agaricomycetes</taxon>
        <taxon>Agaricomycetidae</taxon>
        <taxon>Agaricales</taxon>
        <taxon>Agaricineae</taxon>
        <taxon>Strophariaceae</taxon>
        <taxon>Agrocybe</taxon>
    </lineage>
</organism>
<proteinExistence type="predicted"/>
<protein>
    <recommendedName>
        <fullName evidence="5">Mid2 domain-containing protein</fullName>
    </recommendedName>
</protein>
<evidence type="ECO:0000313" key="4">
    <source>
        <dbReference type="Proteomes" id="UP000521872"/>
    </source>
</evidence>
<gene>
    <name evidence="3" type="ORF">D9613_007176</name>
</gene>
<evidence type="ECO:0000313" key="3">
    <source>
        <dbReference type="EMBL" id="KAF4611122.1"/>
    </source>
</evidence>
<keyword evidence="1" id="KW-0472">Membrane</keyword>
<evidence type="ECO:0000256" key="2">
    <source>
        <dbReference type="SAM" id="SignalP"/>
    </source>
</evidence>
<feature type="transmembrane region" description="Helical" evidence="1">
    <location>
        <begin position="233"/>
        <end position="255"/>
    </location>
</feature>
<feature type="chain" id="PRO_5034576504" description="Mid2 domain-containing protein" evidence="2">
    <location>
        <begin position="37"/>
        <end position="279"/>
    </location>
</feature>
<keyword evidence="1" id="KW-1133">Transmembrane helix</keyword>
<keyword evidence="1" id="KW-0812">Transmembrane</keyword>
<dbReference type="EMBL" id="JAACJL010000058">
    <property type="protein sequence ID" value="KAF4611122.1"/>
    <property type="molecule type" value="Genomic_DNA"/>
</dbReference>
<evidence type="ECO:0008006" key="5">
    <source>
        <dbReference type="Google" id="ProtNLM"/>
    </source>
</evidence>
<feature type="signal peptide" evidence="2">
    <location>
        <begin position="1"/>
        <end position="36"/>
    </location>
</feature>
<reference evidence="3 4" key="1">
    <citation type="submission" date="2019-12" db="EMBL/GenBank/DDBJ databases">
        <authorList>
            <person name="Floudas D."/>
            <person name="Bentzer J."/>
            <person name="Ahren D."/>
            <person name="Johansson T."/>
            <person name="Persson P."/>
            <person name="Tunlid A."/>
        </authorList>
    </citation>
    <scope>NUCLEOTIDE SEQUENCE [LARGE SCALE GENOMIC DNA]</scope>
    <source>
        <strain evidence="3 4">CBS 102.39</strain>
    </source>
</reference>
<keyword evidence="2" id="KW-0732">Signal</keyword>
<comment type="caution">
    <text evidence="3">The sequence shown here is derived from an EMBL/GenBank/DDBJ whole genome shotgun (WGS) entry which is preliminary data.</text>
</comment>
<dbReference type="AlphaFoldDB" id="A0A8H4QIR9"/>
<evidence type="ECO:0000256" key="1">
    <source>
        <dbReference type="SAM" id="Phobius"/>
    </source>
</evidence>
<accession>A0A8H4QIR9</accession>
<dbReference type="Proteomes" id="UP000521872">
    <property type="component" value="Unassembled WGS sequence"/>
</dbReference>
<name>A0A8H4QIR9_9AGAR</name>
<sequence length="279" mass="29691">MLRGPSRRSGPGHDHPCLAWSLIALICLCLIPSALSQEFLNVSIPLNSTQIVYTPFLCNATAVSTNPQRCAGAWQVSDSDPATISTFGPSSTSNNIIPQFFFSFRAFELHLTTSPSSNATVNVTVSSNGIVVSSVFNSSVGSVSIVNLPENDTSVMTINYISSSIPTRLDLEALEITVLANATITSFLPTPTLPISISLPTFTTPSSTLSSSATSTSNAAQGHGTSKKMIAEAVGLTVGLGLGLTIVATLIFYYWRRRRRREADVPMEATRSGWSGRGR</sequence>
<keyword evidence="4" id="KW-1185">Reference proteome</keyword>